<dbReference type="KEGG" id="smaa:IT774_14505"/>
<evidence type="ECO:0000256" key="1">
    <source>
        <dbReference type="ARBA" id="ARBA00007613"/>
    </source>
</evidence>
<dbReference type="InterPro" id="IPR003423">
    <property type="entry name" value="OMP_efflux"/>
</dbReference>
<gene>
    <name evidence="4" type="ORF">IT774_14505</name>
</gene>
<accession>A0A7S9DWK9</accession>
<name>A0A7S9DWK9_9ALTE</name>
<reference evidence="4 5" key="1">
    <citation type="submission" date="2020-11" db="EMBL/GenBank/DDBJ databases">
        <title>Complete genome sequence for Salinimonas sp. strain G2-b.</title>
        <authorList>
            <person name="Park S.-J."/>
        </authorList>
    </citation>
    <scope>NUCLEOTIDE SEQUENCE [LARGE SCALE GENOMIC DNA]</scope>
    <source>
        <strain evidence="4 5">G2-b</strain>
    </source>
</reference>
<keyword evidence="2" id="KW-0175">Coiled coil</keyword>
<feature type="coiled-coil region" evidence="2">
    <location>
        <begin position="347"/>
        <end position="374"/>
    </location>
</feature>
<dbReference type="RefSeq" id="WP_195810396.1">
    <property type="nucleotide sequence ID" value="NZ_CP064795.1"/>
</dbReference>
<feature type="coiled-coil region" evidence="2">
    <location>
        <begin position="181"/>
        <end position="208"/>
    </location>
</feature>
<evidence type="ECO:0000256" key="3">
    <source>
        <dbReference type="SAM" id="SignalP"/>
    </source>
</evidence>
<dbReference type="GO" id="GO:0015562">
    <property type="term" value="F:efflux transmembrane transporter activity"/>
    <property type="evidence" value="ECO:0007669"/>
    <property type="project" value="InterPro"/>
</dbReference>
<protein>
    <submittedName>
        <fullName evidence="4">TolC family protein</fullName>
    </submittedName>
</protein>
<evidence type="ECO:0000256" key="2">
    <source>
        <dbReference type="SAM" id="Coils"/>
    </source>
</evidence>
<evidence type="ECO:0000313" key="5">
    <source>
        <dbReference type="Proteomes" id="UP000595095"/>
    </source>
</evidence>
<comment type="similarity">
    <text evidence="1">Belongs to the outer membrane factor (OMF) (TC 1.B.17) family.</text>
</comment>
<dbReference type="Pfam" id="PF02321">
    <property type="entry name" value="OEP"/>
    <property type="match status" value="1"/>
</dbReference>
<keyword evidence="3" id="KW-0732">Signal</keyword>
<dbReference type="Proteomes" id="UP000595095">
    <property type="component" value="Chromosome"/>
</dbReference>
<dbReference type="EMBL" id="CP064795">
    <property type="protein sequence ID" value="QPG05306.1"/>
    <property type="molecule type" value="Genomic_DNA"/>
</dbReference>
<keyword evidence="5" id="KW-1185">Reference proteome</keyword>
<dbReference type="PANTHER" id="PTHR30203:SF23">
    <property type="entry name" value="OUTER MEMBRANE EFFLUX PROTEIN"/>
    <property type="match status" value="1"/>
</dbReference>
<feature type="chain" id="PRO_5033002164" evidence="3">
    <location>
        <begin position="25"/>
        <end position="448"/>
    </location>
</feature>
<feature type="signal peptide" evidence="3">
    <location>
        <begin position="1"/>
        <end position="24"/>
    </location>
</feature>
<organism evidence="4 5">
    <name type="scientific">Salinimonas marina</name>
    <dbReference type="NCBI Taxonomy" id="2785918"/>
    <lineage>
        <taxon>Bacteria</taxon>
        <taxon>Pseudomonadati</taxon>
        <taxon>Pseudomonadota</taxon>
        <taxon>Gammaproteobacteria</taxon>
        <taxon>Alteromonadales</taxon>
        <taxon>Alteromonadaceae</taxon>
        <taxon>Alteromonas/Salinimonas group</taxon>
        <taxon>Salinimonas</taxon>
    </lineage>
</organism>
<dbReference type="Gene3D" id="1.20.1600.10">
    <property type="entry name" value="Outer membrane efflux proteins (OEP)"/>
    <property type="match status" value="1"/>
</dbReference>
<evidence type="ECO:0000313" key="4">
    <source>
        <dbReference type="EMBL" id="QPG05306.1"/>
    </source>
</evidence>
<dbReference type="InterPro" id="IPR010131">
    <property type="entry name" value="MdtP/NodT-like"/>
</dbReference>
<proteinExistence type="inferred from homology"/>
<dbReference type="PANTHER" id="PTHR30203">
    <property type="entry name" value="OUTER MEMBRANE CATION EFFLUX PROTEIN"/>
    <property type="match status" value="1"/>
</dbReference>
<sequence length="448" mass="50200">MKNGAWVSWWVAISALLLPSVVQAAPVLQLRDAIAAVLANDPWLQGNMLREQALQQQAGAAATWTAPKVGLKMQNVPVDTFALDQDNMTQLQVSVSQLLPRGDTLQLAGDKLTLQAQLRPMQRKERRARLTRDTTLLWLDAYLASRSIALIEQNKALFIQLEEIVHSQYRSGQVSAGQQALIRADLELAQLEERLAQWHQQQEATLAQLQVWMTANSALSKSPVLQTGALPPSLPPRLQHSPAIAAIDIQQIITLLHEHPQLQTARHNTRIQSRDVALARQQFKPQWQLEASYGLRQDRAGEQSRADVMSVGVTVDVPWFTQQRLDSNVTAAIKHHQASKTDERLLLQQLLGEARQAMSQVQQFSQRLKRYQQRILPGVNAQADAALQAYTADNGEFAEVVRARIARLDARLQTEQIKVGLAKTLARLRYLLPALPQPRKTGIQHHEE</sequence>
<dbReference type="SUPFAM" id="SSF56954">
    <property type="entry name" value="Outer membrane efflux proteins (OEP)"/>
    <property type="match status" value="1"/>
</dbReference>
<dbReference type="AlphaFoldDB" id="A0A7S9DWK9"/>